<reference evidence="5" key="1">
    <citation type="submission" date="2017-05" db="EMBL/GenBank/DDBJ databases">
        <title>Physiological properties and genetic analysis related to exopolysaccharide production of fresh-water unicellular cyanobacterium Aphanothece sacrum, Suizenji Nori, that has been cultured as a food source in Japan.</title>
        <authorList>
            <person name="Kanesaki Y."/>
            <person name="Yoshikawa S."/>
            <person name="Ohki K."/>
        </authorList>
    </citation>
    <scope>NUCLEOTIDE SEQUENCE [LARGE SCALE GENOMIC DNA]</scope>
    <source>
        <strain evidence="5">FPU1</strain>
    </source>
</reference>
<name>A0A401IH28_APHSA</name>
<feature type="domain" description="Methyltransferase" evidence="3">
    <location>
        <begin position="57"/>
        <end position="147"/>
    </location>
</feature>
<dbReference type="EMBL" id="BDQK01000008">
    <property type="protein sequence ID" value="GBF80529.1"/>
    <property type="molecule type" value="Genomic_DNA"/>
</dbReference>
<protein>
    <submittedName>
        <fullName evidence="4">Methyltransferase</fullName>
    </submittedName>
</protein>
<dbReference type="InterPro" id="IPR041698">
    <property type="entry name" value="Methyltransf_25"/>
</dbReference>
<evidence type="ECO:0000256" key="2">
    <source>
        <dbReference type="ARBA" id="ARBA00022679"/>
    </source>
</evidence>
<gene>
    <name evidence="4" type="ORF">AsFPU1_1930</name>
</gene>
<keyword evidence="5" id="KW-1185">Reference proteome</keyword>
<organism evidence="4 5">
    <name type="scientific">Aphanothece sacrum FPU1</name>
    <dbReference type="NCBI Taxonomy" id="1920663"/>
    <lineage>
        <taxon>Bacteria</taxon>
        <taxon>Bacillati</taxon>
        <taxon>Cyanobacteriota</taxon>
        <taxon>Cyanophyceae</taxon>
        <taxon>Oscillatoriophycideae</taxon>
        <taxon>Chroococcales</taxon>
        <taxon>Aphanothecaceae</taxon>
        <taxon>Aphanothece</taxon>
    </lineage>
</organism>
<dbReference type="GO" id="GO:0032259">
    <property type="term" value="P:methylation"/>
    <property type="evidence" value="ECO:0007669"/>
    <property type="project" value="UniProtKB-KW"/>
</dbReference>
<dbReference type="PANTHER" id="PTHR44942">
    <property type="entry name" value="METHYLTRANSF_11 DOMAIN-CONTAINING PROTEIN"/>
    <property type="match status" value="1"/>
</dbReference>
<keyword evidence="1 4" id="KW-0489">Methyltransferase</keyword>
<dbReference type="SUPFAM" id="SSF53335">
    <property type="entry name" value="S-adenosyl-L-methionine-dependent methyltransferases"/>
    <property type="match status" value="1"/>
</dbReference>
<dbReference type="GO" id="GO:0008168">
    <property type="term" value="F:methyltransferase activity"/>
    <property type="evidence" value="ECO:0007669"/>
    <property type="project" value="UniProtKB-KW"/>
</dbReference>
<evidence type="ECO:0000259" key="3">
    <source>
        <dbReference type="Pfam" id="PF13649"/>
    </source>
</evidence>
<evidence type="ECO:0000313" key="5">
    <source>
        <dbReference type="Proteomes" id="UP000287247"/>
    </source>
</evidence>
<dbReference type="InterPro" id="IPR051052">
    <property type="entry name" value="Diverse_substrate_MTase"/>
</dbReference>
<sequence length="282" mass="32654">MDTLKEQLKDLYSKDLKQRSNWYSPAAEAYNKVRPRYPQILVDQVIELAQITANTRILEVGCGPGIATVSFAKLGCSILCIEPNPDFCQLAQKNCQSYPNITIKNTSFEEWELESENFDIVLAASSFHWIPPEIGYPKAADSLKDKGYLILLWNKELQPEYEVYQSLSASYQKYAPSLYKYEDQETQEAILKQLGEMSIDSEKFDNFITKNFRTEVNYTLDDYLMLLTTYSPYFKLEQQIKNDLFSELREIIQKKCGEKIKLFYSSAFHVMHKKVGSADIIE</sequence>
<accession>A0A401IH28</accession>
<dbReference type="RefSeq" id="WP_124976140.1">
    <property type="nucleotide sequence ID" value="NZ_BDQK01000008.1"/>
</dbReference>
<dbReference type="Pfam" id="PF13649">
    <property type="entry name" value="Methyltransf_25"/>
    <property type="match status" value="1"/>
</dbReference>
<evidence type="ECO:0000256" key="1">
    <source>
        <dbReference type="ARBA" id="ARBA00022603"/>
    </source>
</evidence>
<dbReference type="CDD" id="cd02440">
    <property type="entry name" value="AdoMet_MTases"/>
    <property type="match status" value="1"/>
</dbReference>
<dbReference type="AlphaFoldDB" id="A0A401IH28"/>
<dbReference type="InterPro" id="IPR029063">
    <property type="entry name" value="SAM-dependent_MTases_sf"/>
</dbReference>
<proteinExistence type="predicted"/>
<dbReference type="Proteomes" id="UP000287247">
    <property type="component" value="Unassembled WGS sequence"/>
</dbReference>
<evidence type="ECO:0000313" key="4">
    <source>
        <dbReference type="EMBL" id="GBF80529.1"/>
    </source>
</evidence>
<dbReference type="OrthoDB" id="9797252at2"/>
<keyword evidence="2 4" id="KW-0808">Transferase</keyword>
<dbReference type="PANTHER" id="PTHR44942:SF4">
    <property type="entry name" value="METHYLTRANSFERASE TYPE 11 DOMAIN-CONTAINING PROTEIN"/>
    <property type="match status" value="1"/>
</dbReference>
<dbReference type="Gene3D" id="3.40.50.150">
    <property type="entry name" value="Vaccinia Virus protein VP39"/>
    <property type="match status" value="1"/>
</dbReference>
<comment type="caution">
    <text evidence="4">The sequence shown here is derived from an EMBL/GenBank/DDBJ whole genome shotgun (WGS) entry which is preliminary data.</text>
</comment>